<reference evidence="3" key="1">
    <citation type="submission" date="2017-02" db="EMBL/GenBank/DDBJ databases">
        <authorList>
            <person name="Tafer H."/>
            <person name="Lopandic K."/>
        </authorList>
    </citation>
    <scope>NUCLEOTIDE SEQUENCE [LARGE SCALE GENOMIC DNA]</scope>
    <source>
        <strain evidence="3">CBS 366.77</strain>
    </source>
</reference>
<dbReference type="InterPro" id="IPR000719">
    <property type="entry name" value="Prot_kinase_dom"/>
</dbReference>
<comment type="caution">
    <text evidence="2">The sequence shown here is derived from an EMBL/GenBank/DDBJ whole genome shotgun (WGS) entry which is preliminary data.</text>
</comment>
<dbReference type="OrthoDB" id="4062651at2759"/>
<dbReference type="GO" id="GO:0005524">
    <property type="term" value="F:ATP binding"/>
    <property type="evidence" value="ECO:0007669"/>
    <property type="project" value="InterPro"/>
</dbReference>
<sequence length="320" mass="36616">MIGVSKGKCFCIGTSPENFDQSPESLKTYNHLMDEISNDEDMYKALIAEEDLQQWTVQPFLPLLDEMELLSLLERHLTLQDYLYPETYRFVLYVVKERQEPCFDYDVPTEPGLAGVDLGEWTVYSKWKVFQPSQIQLCCGQDDNEVLSKIPRKVIADGETYFYKPLDHDDKECAVREMETYKRLEHLGADERLHVPRLYGVVQDKQTGRVLGLMLSWINCENKTLECALAQENPSAMLVKWDQQVSTTLACLHEAGIIWGDATAGNILIDTDDNAWIIDFGGGYTRGWVGKDRMETIEGDQEGLSKIKELLHQGFQRGDL</sequence>
<accession>A0A3A2ZDH8</accession>
<name>A0A3A2ZDH8_9EURO</name>
<dbReference type="Proteomes" id="UP000266188">
    <property type="component" value="Unassembled WGS sequence"/>
</dbReference>
<evidence type="ECO:0000259" key="1">
    <source>
        <dbReference type="PROSITE" id="PS50011"/>
    </source>
</evidence>
<protein>
    <submittedName>
        <fullName evidence="2">Protein kinase domain protein</fullName>
    </submittedName>
</protein>
<dbReference type="GO" id="GO:0004672">
    <property type="term" value="F:protein kinase activity"/>
    <property type="evidence" value="ECO:0007669"/>
    <property type="project" value="InterPro"/>
</dbReference>
<dbReference type="EMBL" id="MVGC01000245">
    <property type="protein sequence ID" value="RJE21202.1"/>
    <property type="molecule type" value="Genomic_DNA"/>
</dbReference>
<dbReference type="Gene3D" id="1.10.510.10">
    <property type="entry name" value="Transferase(Phosphotransferase) domain 1"/>
    <property type="match status" value="1"/>
</dbReference>
<dbReference type="AlphaFoldDB" id="A0A3A2ZDH8"/>
<keyword evidence="2" id="KW-0808">Transferase</keyword>
<dbReference type="SUPFAM" id="SSF56112">
    <property type="entry name" value="Protein kinase-like (PK-like)"/>
    <property type="match status" value="1"/>
</dbReference>
<organism evidence="2 3">
    <name type="scientific">Aspergillus sclerotialis</name>
    <dbReference type="NCBI Taxonomy" id="2070753"/>
    <lineage>
        <taxon>Eukaryota</taxon>
        <taxon>Fungi</taxon>
        <taxon>Dikarya</taxon>
        <taxon>Ascomycota</taxon>
        <taxon>Pezizomycotina</taxon>
        <taxon>Eurotiomycetes</taxon>
        <taxon>Eurotiomycetidae</taxon>
        <taxon>Eurotiales</taxon>
        <taxon>Aspergillaceae</taxon>
        <taxon>Aspergillus</taxon>
        <taxon>Aspergillus subgen. Polypaecilum</taxon>
    </lineage>
</organism>
<keyword evidence="3" id="KW-1185">Reference proteome</keyword>
<dbReference type="PROSITE" id="PS50011">
    <property type="entry name" value="PROTEIN_KINASE_DOM"/>
    <property type="match status" value="1"/>
</dbReference>
<evidence type="ECO:0000313" key="3">
    <source>
        <dbReference type="Proteomes" id="UP000266188"/>
    </source>
</evidence>
<dbReference type="STRING" id="2070753.A0A3A2ZDH8"/>
<dbReference type="InterPro" id="IPR011009">
    <property type="entry name" value="Kinase-like_dom_sf"/>
</dbReference>
<proteinExistence type="predicted"/>
<gene>
    <name evidence="2" type="ORF">PHISCL_06478</name>
</gene>
<keyword evidence="2" id="KW-0418">Kinase</keyword>
<feature type="domain" description="Protein kinase" evidence="1">
    <location>
        <begin position="133"/>
        <end position="320"/>
    </location>
</feature>
<evidence type="ECO:0000313" key="2">
    <source>
        <dbReference type="EMBL" id="RJE21202.1"/>
    </source>
</evidence>